<keyword evidence="2" id="KW-1185">Reference proteome</keyword>
<evidence type="ECO:0000313" key="2">
    <source>
        <dbReference type="Proteomes" id="UP000326659"/>
    </source>
</evidence>
<dbReference type="RefSeq" id="WP_151189063.1">
    <property type="nucleotide sequence ID" value="NZ_CP043626.1"/>
</dbReference>
<sequence length="247" mass="27565">MRIDFALFLCVLIVVFSPAKEAFGIESEVKILASCEKRLKELSVPFKSPAGISVYRMFNVFPPVGRGEIEHESIVRNVKSRVKSIDLASDCFPERLLKSVMWYGPKEMQEVLNDDVVPVRVLSGGKGYFVVFLYPGYIESEGTGTELAAGVAVYKKNGELVQVFEGVSSWAGNEGTLLMRESCLYGETISFSDRRFYPDQVTEDGYVITYELMFDISKTMKYLFSTGDGSDGGYECPSSSYIKVGRK</sequence>
<accession>A0A9X7N4H8</accession>
<dbReference type="AlphaFoldDB" id="A0A9X7N4H8"/>
<organism evidence="1 2">
    <name type="scientific">Pseudomonas denitrificans</name>
    <dbReference type="NCBI Taxonomy" id="43306"/>
    <lineage>
        <taxon>Bacteria</taxon>
        <taxon>Pseudomonadati</taxon>
        <taxon>Pseudomonadota</taxon>
        <taxon>Gammaproteobacteria</taxon>
        <taxon>Pseudomonadales</taxon>
        <taxon>Pseudomonadaceae</taxon>
        <taxon>Halopseudomonas</taxon>
    </lineage>
</organism>
<name>A0A9X7N4H8_PSEDE</name>
<dbReference type="KEGG" id="pden:F1C79_26805"/>
<dbReference type="Proteomes" id="UP000326659">
    <property type="component" value="Chromosome"/>
</dbReference>
<gene>
    <name evidence="1" type="ORF">F1C79_26805</name>
</gene>
<reference evidence="1 2" key="1">
    <citation type="submission" date="2019-09" db="EMBL/GenBank/DDBJ databases">
        <title>Prosopis cineraria nodule microbiome.</title>
        <authorList>
            <person name="Chaluvadi S.R."/>
            <person name="Ali R."/>
            <person name="Wang X."/>
        </authorList>
    </citation>
    <scope>NUCLEOTIDE SEQUENCE [LARGE SCALE GENOMIC DNA]</scope>
    <source>
        <strain evidence="1 2">BG1</strain>
    </source>
</reference>
<protein>
    <submittedName>
        <fullName evidence="1">Uncharacterized protein</fullName>
    </submittedName>
</protein>
<evidence type="ECO:0000313" key="1">
    <source>
        <dbReference type="EMBL" id="QEY74940.1"/>
    </source>
</evidence>
<proteinExistence type="predicted"/>
<dbReference type="EMBL" id="CP043626">
    <property type="protein sequence ID" value="QEY74940.1"/>
    <property type="molecule type" value="Genomic_DNA"/>
</dbReference>